<comment type="caution">
    <text evidence="1">The sequence shown here is derived from an EMBL/GenBank/DDBJ whole genome shotgun (WGS) entry which is preliminary data.</text>
</comment>
<reference evidence="1 2" key="1">
    <citation type="submission" date="2022-01" db="EMBL/GenBank/DDBJ databases">
        <authorList>
            <person name="Xiong W."/>
            <person name="Schranz E."/>
        </authorList>
    </citation>
    <scope>NUCLEOTIDE SEQUENCE [LARGE SCALE GENOMIC DNA]</scope>
</reference>
<dbReference type="EMBL" id="CAKMRJ010000001">
    <property type="protein sequence ID" value="CAH1413179.1"/>
    <property type="molecule type" value="Genomic_DNA"/>
</dbReference>
<gene>
    <name evidence="1" type="ORF">LVIROSA_LOCUS1152</name>
</gene>
<name>A0AAU9LND1_9ASTR</name>
<sequence>MPTTSPLSIAGCYTTMEGRHCDAAAGEPPRVDEDGEPSFVKVGFTELYCHRFMPPLHLLFFVVELSPPCFMSSGCSCGWRFSPTVVSNVGVVVIGCVPLARLC</sequence>
<dbReference type="Proteomes" id="UP001157418">
    <property type="component" value="Unassembled WGS sequence"/>
</dbReference>
<evidence type="ECO:0000313" key="2">
    <source>
        <dbReference type="Proteomes" id="UP001157418"/>
    </source>
</evidence>
<accession>A0AAU9LND1</accession>
<keyword evidence="2" id="KW-1185">Reference proteome</keyword>
<proteinExistence type="predicted"/>
<organism evidence="1 2">
    <name type="scientific">Lactuca virosa</name>
    <dbReference type="NCBI Taxonomy" id="75947"/>
    <lineage>
        <taxon>Eukaryota</taxon>
        <taxon>Viridiplantae</taxon>
        <taxon>Streptophyta</taxon>
        <taxon>Embryophyta</taxon>
        <taxon>Tracheophyta</taxon>
        <taxon>Spermatophyta</taxon>
        <taxon>Magnoliopsida</taxon>
        <taxon>eudicotyledons</taxon>
        <taxon>Gunneridae</taxon>
        <taxon>Pentapetalae</taxon>
        <taxon>asterids</taxon>
        <taxon>campanulids</taxon>
        <taxon>Asterales</taxon>
        <taxon>Asteraceae</taxon>
        <taxon>Cichorioideae</taxon>
        <taxon>Cichorieae</taxon>
        <taxon>Lactucinae</taxon>
        <taxon>Lactuca</taxon>
    </lineage>
</organism>
<evidence type="ECO:0000313" key="1">
    <source>
        <dbReference type="EMBL" id="CAH1413179.1"/>
    </source>
</evidence>
<protein>
    <submittedName>
        <fullName evidence="1">Uncharacterized protein</fullName>
    </submittedName>
</protein>
<dbReference type="AlphaFoldDB" id="A0AAU9LND1"/>